<sequence length="241" mass="26975">MMDELPIRVCAMSTRPSDQALVRDLAQRYPDKVVPAFGYHPWFSHWISTSTEPEGTQISKEAHYRSLLLSQSSSPEHRAAFDRLLPYLPDPTPLHDILTSLRADLLAFPHAMLGEVGLDRSARIPYTTPSLPPYTLHEPAHGTRKDVLSPFTIPIDHQVKVLEVQLEVAVELGRNVSVHSVKAQLATVELLERMKGRFGSQWADVSVDLHSCGLSAETWKDIEVSQTLHLNLSIAQGCCRR</sequence>
<protein>
    <recommendedName>
        <fullName evidence="3">TatD DNase family Scn1</fullName>
    </recommendedName>
</protein>
<dbReference type="InterPro" id="IPR053044">
    <property type="entry name" value="Metallo-hydrolase/TatD-type"/>
</dbReference>
<accession>A0A4S4N455</accession>
<comment type="caution">
    <text evidence="1">The sequence shown here is derived from an EMBL/GenBank/DDBJ whole genome shotgun (WGS) entry which is preliminary data.</text>
</comment>
<dbReference type="Pfam" id="PF01026">
    <property type="entry name" value="TatD_DNase"/>
    <property type="match status" value="1"/>
</dbReference>
<dbReference type="EMBL" id="SGPM01000077">
    <property type="protein sequence ID" value="THH30530.1"/>
    <property type="molecule type" value="Genomic_DNA"/>
</dbReference>
<evidence type="ECO:0000313" key="1">
    <source>
        <dbReference type="EMBL" id="THH30530.1"/>
    </source>
</evidence>
<name>A0A4S4N455_9APHY</name>
<evidence type="ECO:0000313" key="2">
    <source>
        <dbReference type="Proteomes" id="UP000308730"/>
    </source>
</evidence>
<dbReference type="SUPFAM" id="SSF51556">
    <property type="entry name" value="Metallo-dependent hydrolases"/>
    <property type="match status" value="1"/>
</dbReference>
<reference evidence="1 2" key="1">
    <citation type="submission" date="2019-02" db="EMBL/GenBank/DDBJ databases">
        <title>Genome sequencing of the rare red list fungi Antrodiella citrinella (Flaviporus citrinellus).</title>
        <authorList>
            <person name="Buettner E."/>
            <person name="Kellner H."/>
        </authorList>
    </citation>
    <scope>NUCLEOTIDE SEQUENCE [LARGE SCALE GENOMIC DNA]</scope>
    <source>
        <strain evidence="1 2">DSM 108506</strain>
    </source>
</reference>
<dbReference type="InterPro" id="IPR032466">
    <property type="entry name" value="Metal_Hydrolase"/>
</dbReference>
<organism evidence="1 2">
    <name type="scientific">Antrodiella citrinella</name>
    <dbReference type="NCBI Taxonomy" id="2447956"/>
    <lineage>
        <taxon>Eukaryota</taxon>
        <taxon>Fungi</taxon>
        <taxon>Dikarya</taxon>
        <taxon>Basidiomycota</taxon>
        <taxon>Agaricomycotina</taxon>
        <taxon>Agaricomycetes</taxon>
        <taxon>Polyporales</taxon>
        <taxon>Steccherinaceae</taxon>
        <taxon>Antrodiella</taxon>
    </lineage>
</organism>
<dbReference type="Gene3D" id="3.20.20.140">
    <property type="entry name" value="Metal-dependent hydrolases"/>
    <property type="match status" value="1"/>
</dbReference>
<dbReference type="PANTHER" id="PTHR47345:SF1">
    <property type="entry name" value="CUT9-INTERACTING PROTEIN SCN1"/>
    <property type="match status" value="1"/>
</dbReference>
<dbReference type="PANTHER" id="PTHR47345">
    <property type="entry name" value="CUT9-INTERACTING PROTEIN SCN1"/>
    <property type="match status" value="1"/>
</dbReference>
<gene>
    <name evidence="1" type="ORF">EUX98_g3650</name>
</gene>
<dbReference type="InterPro" id="IPR001130">
    <property type="entry name" value="TatD-like"/>
</dbReference>
<evidence type="ECO:0008006" key="3">
    <source>
        <dbReference type="Google" id="ProtNLM"/>
    </source>
</evidence>
<dbReference type="Proteomes" id="UP000308730">
    <property type="component" value="Unassembled WGS sequence"/>
</dbReference>
<dbReference type="OrthoDB" id="413993at2759"/>
<dbReference type="AlphaFoldDB" id="A0A4S4N455"/>
<dbReference type="GO" id="GO:0016788">
    <property type="term" value="F:hydrolase activity, acting on ester bonds"/>
    <property type="evidence" value="ECO:0007669"/>
    <property type="project" value="InterPro"/>
</dbReference>
<proteinExistence type="predicted"/>
<keyword evidence="2" id="KW-1185">Reference proteome</keyword>